<gene>
    <name evidence="1" type="ORF">EZI54_12335</name>
</gene>
<protein>
    <submittedName>
        <fullName evidence="1">Uncharacterized protein</fullName>
    </submittedName>
</protein>
<organism evidence="1 2">
    <name type="scientific">Marinobacter halodurans</name>
    <dbReference type="NCBI Taxonomy" id="2528979"/>
    <lineage>
        <taxon>Bacteria</taxon>
        <taxon>Pseudomonadati</taxon>
        <taxon>Pseudomonadota</taxon>
        <taxon>Gammaproteobacteria</taxon>
        <taxon>Pseudomonadales</taxon>
        <taxon>Marinobacteraceae</taxon>
        <taxon>Marinobacter</taxon>
    </lineage>
</organism>
<dbReference type="Proteomes" id="UP000313645">
    <property type="component" value="Unassembled WGS sequence"/>
</dbReference>
<sequence>MNVKKAIDLALNGLDAVGYRLDQYGVTSKVNRHTLIALAMAEQKHLEGEWDSLQARYGSQIRRIEGLVSRARGLARI</sequence>
<dbReference type="EMBL" id="SJDL01000018">
    <property type="protein sequence ID" value="TBW54831.1"/>
    <property type="molecule type" value="Genomic_DNA"/>
</dbReference>
<proteinExistence type="predicted"/>
<keyword evidence="2" id="KW-1185">Reference proteome</keyword>
<name>A0ABY1ZN34_9GAMM</name>
<evidence type="ECO:0000313" key="2">
    <source>
        <dbReference type="Proteomes" id="UP000313645"/>
    </source>
</evidence>
<reference evidence="1 2" key="1">
    <citation type="submission" date="2019-02" db="EMBL/GenBank/DDBJ databases">
        <title>Marinobacter halodurans sp. nov., a marine bacterium isolated from sea tidal flat.</title>
        <authorList>
            <person name="Yoo Y."/>
            <person name="Lee D.W."/>
            <person name="Kim B.S."/>
            <person name="Kim J.-J."/>
        </authorList>
    </citation>
    <scope>NUCLEOTIDE SEQUENCE [LARGE SCALE GENOMIC DNA]</scope>
    <source>
        <strain evidence="1 2">YJ-S3-2</strain>
    </source>
</reference>
<comment type="caution">
    <text evidence="1">The sequence shown here is derived from an EMBL/GenBank/DDBJ whole genome shotgun (WGS) entry which is preliminary data.</text>
</comment>
<evidence type="ECO:0000313" key="1">
    <source>
        <dbReference type="EMBL" id="TBW54831.1"/>
    </source>
</evidence>
<dbReference type="RefSeq" id="WP_131482193.1">
    <property type="nucleotide sequence ID" value="NZ_SJDL01000018.1"/>
</dbReference>
<accession>A0ABY1ZN34</accession>